<evidence type="ECO:0000313" key="1">
    <source>
        <dbReference type="EMBL" id="EKV32942.1"/>
    </source>
</evidence>
<protein>
    <recommendedName>
        <fullName evidence="3">DUF2478 domain-containing protein</fullName>
    </recommendedName>
</protein>
<sequence>MTQDPPLRIGVVVHQRGDDAEDVLAAFVDELRGRPVRVGGLYQQTVRTASGPNVMDVVDIETAARIRISQPLGEGSSSCCLDPAGLADAAAHLRRVRESGVNLLVVNKFAGAEAEGEGLAEEMFAALCDGVPVLVLVSARYLDAWDAATDGAGERLPPTLAALRAWYQRLDLEPADVESGVPAGAPAS</sequence>
<dbReference type="RefSeq" id="WP_009538477.1">
    <property type="nucleotide sequence ID" value="NZ_ANHY01000001.1"/>
</dbReference>
<reference evidence="1 2" key="1">
    <citation type="journal article" date="2013" name="Genome Announc.">
        <title>Draft Genome Sequence of an Alphaproteobacterium, Caenispirillum salinarum AK4(T), Isolated from a Solar Saltern.</title>
        <authorList>
            <person name="Khatri I."/>
            <person name="Singh A."/>
            <person name="Korpole S."/>
            <person name="Pinnaka A.K."/>
            <person name="Subramanian S."/>
        </authorList>
    </citation>
    <scope>NUCLEOTIDE SEQUENCE [LARGE SCALE GENOMIC DNA]</scope>
    <source>
        <strain evidence="1 2">AK4</strain>
    </source>
</reference>
<dbReference type="AlphaFoldDB" id="K9H5S1"/>
<comment type="caution">
    <text evidence="1">The sequence shown here is derived from an EMBL/GenBank/DDBJ whole genome shotgun (WGS) entry which is preliminary data.</text>
</comment>
<organism evidence="1 2">
    <name type="scientific">Caenispirillum salinarum AK4</name>
    <dbReference type="NCBI Taxonomy" id="1238182"/>
    <lineage>
        <taxon>Bacteria</taxon>
        <taxon>Pseudomonadati</taxon>
        <taxon>Pseudomonadota</taxon>
        <taxon>Alphaproteobacteria</taxon>
        <taxon>Rhodospirillales</taxon>
        <taxon>Novispirillaceae</taxon>
        <taxon>Caenispirillum</taxon>
    </lineage>
</organism>
<dbReference type="OrthoDB" id="5918880at2"/>
<dbReference type="InterPro" id="IPR018912">
    <property type="entry name" value="DUF2478"/>
</dbReference>
<accession>K9H5S1</accession>
<keyword evidence="2" id="KW-1185">Reference proteome</keyword>
<evidence type="ECO:0008006" key="3">
    <source>
        <dbReference type="Google" id="ProtNLM"/>
    </source>
</evidence>
<evidence type="ECO:0000313" key="2">
    <source>
        <dbReference type="Proteomes" id="UP000009881"/>
    </source>
</evidence>
<proteinExistence type="predicted"/>
<name>K9H5S1_9PROT</name>
<dbReference type="EMBL" id="ANHY01000001">
    <property type="protein sequence ID" value="EKV32942.1"/>
    <property type="molecule type" value="Genomic_DNA"/>
</dbReference>
<gene>
    <name evidence="1" type="ORF">C882_0025</name>
</gene>
<dbReference type="Proteomes" id="UP000009881">
    <property type="component" value="Unassembled WGS sequence"/>
</dbReference>
<dbReference type="eggNOG" id="COG2014">
    <property type="taxonomic scope" value="Bacteria"/>
</dbReference>
<dbReference type="STRING" id="1238182.C882_0025"/>
<dbReference type="Pfam" id="PF10649">
    <property type="entry name" value="DUF2478"/>
    <property type="match status" value="1"/>
</dbReference>